<dbReference type="Proteomes" id="UP000299102">
    <property type="component" value="Unassembled WGS sequence"/>
</dbReference>
<feature type="domain" description="Ig-like" evidence="1">
    <location>
        <begin position="46"/>
        <end position="128"/>
    </location>
</feature>
<reference evidence="2 3" key="1">
    <citation type="journal article" date="2019" name="Commun. Biol.">
        <title>The bagworm genome reveals a unique fibroin gene that provides high tensile strength.</title>
        <authorList>
            <person name="Kono N."/>
            <person name="Nakamura H."/>
            <person name="Ohtoshi R."/>
            <person name="Tomita M."/>
            <person name="Numata K."/>
            <person name="Arakawa K."/>
        </authorList>
    </citation>
    <scope>NUCLEOTIDE SEQUENCE [LARGE SCALE GENOMIC DNA]</scope>
</reference>
<evidence type="ECO:0000313" key="3">
    <source>
        <dbReference type="Proteomes" id="UP000299102"/>
    </source>
</evidence>
<evidence type="ECO:0000259" key="1">
    <source>
        <dbReference type="PROSITE" id="PS50835"/>
    </source>
</evidence>
<keyword evidence="3" id="KW-1185">Reference proteome</keyword>
<organism evidence="2 3">
    <name type="scientific">Eumeta variegata</name>
    <name type="common">Bagworm moth</name>
    <name type="synonym">Eumeta japonica</name>
    <dbReference type="NCBI Taxonomy" id="151549"/>
    <lineage>
        <taxon>Eukaryota</taxon>
        <taxon>Metazoa</taxon>
        <taxon>Ecdysozoa</taxon>
        <taxon>Arthropoda</taxon>
        <taxon>Hexapoda</taxon>
        <taxon>Insecta</taxon>
        <taxon>Pterygota</taxon>
        <taxon>Neoptera</taxon>
        <taxon>Endopterygota</taxon>
        <taxon>Lepidoptera</taxon>
        <taxon>Glossata</taxon>
        <taxon>Ditrysia</taxon>
        <taxon>Tineoidea</taxon>
        <taxon>Psychidae</taxon>
        <taxon>Oiketicinae</taxon>
        <taxon>Eumeta</taxon>
    </lineage>
</organism>
<gene>
    <name evidence="2" type="ORF">EVAR_75473_1</name>
</gene>
<dbReference type="PROSITE" id="PS50835">
    <property type="entry name" value="IG_LIKE"/>
    <property type="match status" value="1"/>
</dbReference>
<dbReference type="EMBL" id="BGZK01000067">
    <property type="protein sequence ID" value="GBP14897.1"/>
    <property type="molecule type" value="Genomic_DNA"/>
</dbReference>
<comment type="caution">
    <text evidence="2">The sequence shown here is derived from an EMBL/GenBank/DDBJ whole genome shotgun (WGS) entry which is preliminary data.</text>
</comment>
<evidence type="ECO:0000313" key="2">
    <source>
        <dbReference type="EMBL" id="GBP14897.1"/>
    </source>
</evidence>
<accession>A0A4C1TN07</accession>
<protein>
    <recommendedName>
        <fullName evidence="1">Ig-like domain-containing protein</fullName>
    </recommendedName>
</protein>
<name>A0A4C1TN07_EUMVA</name>
<proteinExistence type="predicted"/>
<dbReference type="AlphaFoldDB" id="A0A4C1TN07"/>
<sequence>MMILRKLHLICVDCVNIKAEEFALSWVPFTAQAITQCSYAPLAAAPAFSVHAYPGHANAMYSAGIKVCRFVLHCCARGRPIIVEWERDARHSALSRSVTHRYVTERYTFFISDSQPQPNLRRCHVKID</sequence>
<dbReference type="InterPro" id="IPR007110">
    <property type="entry name" value="Ig-like_dom"/>
</dbReference>